<dbReference type="Gene3D" id="1.10.287.950">
    <property type="entry name" value="Methyl-accepting chemotaxis protein"/>
    <property type="match status" value="1"/>
</dbReference>
<feature type="region of interest" description="Disordered" evidence="1">
    <location>
        <begin position="1"/>
        <end position="29"/>
    </location>
</feature>
<protein>
    <recommendedName>
        <fullName evidence="4">Ribulose 1,5-bisphosphate carboxylase large subunit</fullName>
    </recommendedName>
</protein>
<dbReference type="AlphaFoldDB" id="A0A5Q3Q1V0"/>
<evidence type="ECO:0000313" key="2">
    <source>
        <dbReference type="EMBL" id="QGK68313.1"/>
    </source>
</evidence>
<dbReference type="EMBL" id="CP045929">
    <property type="protein sequence ID" value="QGK68313.1"/>
    <property type="molecule type" value="Genomic_DNA"/>
</dbReference>
<dbReference type="Proteomes" id="UP000371041">
    <property type="component" value="Chromosome"/>
</dbReference>
<dbReference type="SUPFAM" id="SSF58104">
    <property type="entry name" value="Methyl-accepting chemotaxis protein (MCP) signaling domain"/>
    <property type="match status" value="1"/>
</dbReference>
<name>A0A5Q3Q1V0_9PSEU</name>
<evidence type="ECO:0008006" key="4">
    <source>
        <dbReference type="Google" id="ProtNLM"/>
    </source>
</evidence>
<feature type="compositionally biased region" description="Low complexity" evidence="1">
    <location>
        <begin position="12"/>
        <end position="22"/>
    </location>
</feature>
<evidence type="ECO:0000256" key="1">
    <source>
        <dbReference type="SAM" id="MobiDB-lite"/>
    </source>
</evidence>
<gene>
    <name evidence="2" type="ORF">GIY23_00915</name>
</gene>
<proteinExistence type="predicted"/>
<sequence>MTRSSSRDARRSTSGSAARCSSQPRRDGPVLVSGARAVQSVHMLIRIPTPGDLVGAARSTAELAVGAVTTAASVPGRVLGLVDGAETVLARITDIADRADELVTRVDQIASRTEKTVEEVDGVVDRTRAIVSMAEDSVREVARIAAAASTLVDDSGAIAEKASQTVDRAGHTAEVADGLLAEYEPMARKAAPMASRFVDELSPKEVDAAIRLVDELPVMAEHMISDIMPILRTLDRVGPEVHELLEVTHDVRRAIVGIPGFQFFRRRGEGRVDDSSDDPPRSNGRN</sequence>
<dbReference type="KEGG" id="sace:GIY23_00915"/>
<accession>A0A5Q3Q1V0</accession>
<reference evidence="3" key="1">
    <citation type="submission" date="2019-11" db="EMBL/GenBank/DDBJ databases">
        <title>The complete genome sequence of Saccharopolyspora sp. E2A.</title>
        <authorList>
            <person name="Zhang G."/>
        </authorList>
    </citation>
    <scope>NUCLEOTIDE SEQUENCE [LARGE SCALE GENOMIC DNA]</scope>
    <source>
        <strain evidence="3">E2A</strain>
    </source>
</reference>
<evidence type="ECO:0000313" key="3">
    <source>
        <dbReference type="Proteomes" id="UP000371041"/>
    </source>
</evidence>
<feature type="compositionally biased region" description="Basic and acidic residues" evidence="1">
    <location>
        <begin position="1"/>
        <end position="11"/>
    </location>
</feature>
<organism evidence="2 3">
    <name type="scientific">Allosaccharopolyspora coralli</name>
    <dbReference type="NCBI Taxonomy" id="2665642"/>
    <lineage>
        <taxon>Bacteria</taxon>
        <taxon>Bacillati</taxon>
        <taxon>Actinomycetota</taxon>
        <taxon>Actinomycetes</taxon>
        <taxon>Pseudonocardiales</taxon>
        <taxon>Pseudonocardiaceae</taxon>
        <taxon>Allosaccharopolyspora</taxon>
    </lineage>
</organism>
<keyword evidence="3" id="KW-1185">Reference proteome</keyword>